<comment type="cofactor">
    <cofactor evidence="1">
        <name>Zn(2+)</name>
        <dbReference type="ChEBI" id="CHEBI:29105"/>
    </cofactor>
</comment>
<evidence type="ECO:0000256" key="6">
    <source>
        <dbReference type="ARBA" id="ARBA00023049"/>
    </source>
</evidence>
<dbReference type="Gene3D" id="2.70.70.10">
    <property type="entry name" value="Glucose Permease (Domain IIA)"/>
    <property type="match status" value="1"/>
</dbReference>
<evidence type="ECO:0000313" key="12">
    <source>
        <dbReference type="Proteomes" id="UP000434582"/>
    </source>
</evidence>
<dbReference type="EMBL" id="WIVE01000046">
    <property type="protein sequence ID" value="MQX37552.1"/>
    <property type="molecule type" value="Genomic_DNA"/>
</dbReference>
<dbReference type="CDD" id="cd12797">
    <property type="entry name" value="M23_peptidase"/>
    <property type="match status" value="1"/>
</dbReference>
<proteinExistence type="predicted"/>
<keyword evidence="6" id="KW-0482">Metalloprotease</keyword>
<feature type="domain" description="M23ase beta-sheet core" evidence="9">
    <location>
        <begin position="334"/>
        <end position="428"/>
    </location>
</feature>
<keyword evidence="4" id="KW-0378">Hydrolase</keyword>
<feature type="domain" description="DUF5930" evidence="10">
    <location>
        <begin position="151"/>
        <end position="316"/>
    </location>
</feature>
<dbReference type="Pfam" id="PF01551">
    <property type="entry name" value="Peptidase_M23"/>
    <property type="match status" value="1"/>
</dbReference>
<dbReference type="GO" id="GO:0006508">
    <property type="term" value="P:proteolysis"/>
    <property type="evidence" value="ECO:0007669"/>
    <property type="project" value="UniProtKB-KW"/>
</dbReference>
<keyword evidence="12" id="KW-1185">Reference proteome</keyword>
<dbReference type="GO" id="GO:0004222">
    <property type="term" value="F:metalloendopeptidase activity"/>
    <property type="evidence" value="ECO:0007669"/>
    <property type="project" value="TreeGrafter"/>
</dbReference>
<feature type="coiled-coil region" evidence="7">
    <location>
        <begin position="74"/>
        <end position="101"/>
    </location>
</feature>
<dbReference type="GO" id="GO:0046872">
    <property type="term" value="F:metal ion binding"/>
    <property type="evidence" value="ECO:0007669"/>
    <property type="project" value="UniProtKB-KW"/>
</dbReference>
<keyword evidence="8" id="KW-0812">Transmembrane</keyword>
<organism evidence="11 12">
    <name type="scientific">Roseospira navarrensis</name>
    <dbReference type="NCBI Taxonomy" id="140058"/>
    <lineage>
        <taxon>Bacteria</taxon>
        <taxon>Pseudomonadati</taxon>
        <taxon>Pseudomonadota</taxon>
        <taxon>Alphaproteobacteria</taxon>
        <taxon>Rhodospirillales</taxon>
        <taxon>Rhodospirillaceae</taxon>
        <taxon>Roseospira</taxon>
    </lineage>
</organism>
<keyword evidence="8" id="KW-1133">Transmembrane helix</keyword>
<evidence type="ECO:0000256" key="8">
    <source>
        <dbReference type="SAM" id="Phobius"/>
    </source>
</evidence>
<evidence type="ECO:0000313" key="11">
    <source>
        <dbReference type="EMBL" id="MQX37552.1"/>
    </source>
</evidence>
<keyword evidence="5" id="KW-0862">Zinc</keyword>
<name>A0A7X2D5C6_9PROT</name>
<dbReference type="InterPro" id="IPR011055">
    <property type="entry name" value="Dup_hybrid_motif"/>
</dbReference>
<feature type="transmembrane region" description="Helical" evidence="8">
    <location>
        <begin position="47"/>
        <end position="70"/>
    </location>
</feature>
<keyword evidence="2" id="KW-0645">Protease</keyword>
<evidence type="ECO:0000256" key="4">
    <source>
        <dbReference type="ARBA" id="ARBA00022801"/>
    </source>
</evidence>
<dbReference type="Pfam" id="PF19353">
    <property type="entry name" value="DUF5930"/>
    <property type="match status" value="1"/>
</dbReference>
<evidence type="ECO:0000256" key="5">
    <source>
        <dbReference type="ARBA" id="ARBA00022833"/>
    </source>
</evidence>
<sequence>MSEYDPQQLSLPPWKRALRRAFPERHIMIRADNGGYHAWTLGSLSQAVAAAGGVVLLGIVTYSLAMVIWVDAVIDSKTAEVNEAQDNYKQLLAEVALYRDQVAEVTRSLENNHAVIARYVDSDAPDTGEAQPQAAEPGPVKAGWEAEAGRARDALLAQLAEMEQGMAELSEAHQLLARFDDFELEMRKMVLQRDLALEENKALTQRVGSLEDLVIEMETAQAALLNHFGVVAQTRIADIEDSLSEVGLDVDSLLNSLVVNQDGQGGPFVPADLPILDKPVFKDTVVSLNSHVDRLDALRDLTDHLPLTRPIISGYRLSSRFGVRRDPINGRLGRHEGLDFAAPSGTQIIAPAAGKVVYAGWRGRYGRTLEISHGMGIITRYAHLSSISVKAGDLVTRGDDIAAVGNSGRSTGSHLHYEIRVNGVARNPAKFMKAGQHVFKG</sequence>
<evidence type="ECO:0000256" key="7">
    <source>
        <dbReference type="SAM" id="Coils"/>
    </source>
</evidence>
<evidence type="ECO:0000256" key="2">
    <source>
        <dbReference type="ARBA" id="ARBA00022670"/>
    </source>
</evidence>
<dbReference type="InterPro" id="IPR016047">
    <property type="entry name" value="M23ase_b-sheet_dom"/>
</dbReference>
<evidence type="ECO:0000259" key="10">
    <source>
        <dbReference type="Pfam" id="PF19353"/>
    </source>
</evidence>
<dbReference type="RefSeq" id="WP_153345148.1">
    <property type="nucleotide sequence ID" value="NZ_WIVE01000046.1"/>
</dbReference>
<dbReference type="PANTHER" id="PTHR21666:SF288">
    <property type="entry name" value="CELL DIVISION PROTEIN YTFB"/>
    <property type="match status" value="1"/>
</dbReference>
<dbReference type="FunFam" id="2.70.70.10:FF:000006">
    <property type="entry name" value="M23 family peptidase"/>
    <property type="match status" value="1"/>
</dbReference>
<accession>A0A7X2D5C6</accession>
<dbReference type="PANTHER" id="PTHR21666">
    <property type="entry name" value="PEPTIDASE-RELATED"/>
    <property type="match status" value="1"/>
</dbReference>
<keyword evidence="8" id="KW-0472">Membrane</keyword>
<keyword evidence="3" id="KW-0479">Metal-binding</keyword>
<dbReference type="AlphaFoldDB" id="A0A7X2D5C6"/>
<dbReference type="InterPro" id="IPR045974">
    <property type="entry name" value="DUF5930"/>
</dbReference>
<evidence type="ECO:0000256" key="1">
    <source>
        <dbReference type="ARBA" id="ARBA00001947"/>
    </source>
</evidence>
<keyword evidence="7" id="KW-0175">Coiled coil</keyword>
<dbReference type="OrthoDB" id="9805070at2"/>
<dbReference type="Proteomes" id="UP000434582">
    <property type="component" value="Unassembled WGS sequence"/>
</dbReference>
<evidence type="ECO:0000259" key="9">
    <source>
        <dbReference type="Pfam" id="PF01551"/>
    </source>
</evidence>
<protein>
    <submittedName>
        <fullName evidence="11">Peptidoglycan DD-metalloendopeptidase family protein</fullName>
    </submittedName>
</protein>
<dbReference type="InterPro" id="IPR050570">
    <property type="entry name" value="Cell_wall_metabolism_enzyme"/>
</dbReference>
<dbReference type="SUPFAM" id="SSF51261">
    <property type="entry name" value="Duplicated hybrid motif"/>
    <property type="match status" value="1"/>
</dbReference>
<comment type="caution">
    <text evidence="11">The sequence shown here is derived from an EMBL/GenBank/DDBJ whole genome shotgun (WGS) entry which is preliminary data.</text>
</comment>
<reference evidence="11 12" key="1">
    <citation type="submission" date="2019-10" db="EMBL/GenBank/DDBJ databases">
        <title>Draft whole-genome sequence of the purple nonsulfur photosynthetic bacterium Roseospira navarrensis DSM 15114.</title>
        <authorList>
            <person name="Kyndt J.A."/>
            <person name="Meyer T.E."/>
        </authorList>
    </citation>
    <scope>NUCLEOTIDE SEQUENCE [LARGE SCALE GENOMIC DNA]</scope>
    <source>
        <strain evidence="11 12">DSM 15114</strain>
    </source>
</reference>
<gene>
    <name evidence="11" type="ORF">GHC57_13590</name>
</gene>
<evidence type="ECO:0000256" key="3">
    <source>
        <dbReference type="ARBA" id="ARBA00022723"/>
    </source>
</evidence>